<dbReference type="PANTHER" id="PTHR11668:SF496">
    <property type="entry name" value="SERINE_THREONINE-PROTEIN PHOSPHATASE"/>
    <property type="match status" value="1"/>
</dbReference>
<keyword evidence="2" id="KW-0378">Hydrolase</keyword>
<protein>
    <submittedName>
        <fullName evidence="2">Serine/threonine protein phosphatase</fullName>
        <ecNumber evidence="2">3.1.3.16</ecNumber>
    </submittedName>
</protein>
<dbReference type="SMART" id="SM00156">
    <property type="entry name" value="PP2Ac"/>
    <property type="match status" value="1"/>
</dbReference>
<evidence type="ECO:0000313" key="2">
    <source>
        <dbReference type="EMBL" id="AUX47703.1"/>
    </source>
</evidence>
<dbReference type="InterPro" id="IPR029024">
    <property type="entry name" value="TerB-like"/>
</dbReference>
<dbReference type="Gene3D" id="3.60.21.10">
    <property type="match status" value="1"/>
</dbReference>
<feature type="domain" description="Serine/threonine specific protein phosphatases" evidence="1">
    <location>
        <begin position="345"/>
        <end position="350"/>
    </location>
</feature>
<dbReference type="EC" id="3.1.3.16" evidence="2"/>
<dbReference type="OrthoDB" id="9807890at2"/>
<organism evidence="2 3">
    <name type="scientific">Sorangium cellulosum</name>
    <name type="common">Polyangium cellulosum</name>
    <dbReference type="NCBI Taxonomy" id="56"/>
    <lineage>
        <taxon>Bacteria</taxon>
        <taxon>Pseudomonadati</taxon>
        <taxon>Myxococcota</taxon>
        <taxon>Polyangia</taxon>
        <taxon>Polyangiales</taxon>
        <taxon>Polyangiaceae</taxon>
        <taxon>Sorangium</taxon>
    </lineage>
</organism>
<proteinExistence type="predicted"/>
<dbReference type="InterPro" id="IPR004843">
    <property type="entry name" value="Calcineurin-like_PHP"/>
</dbReference>
<sequence length="564" mass="63863">MMSFSPDPRVAEQQMHAIIYYLTGFGYIDGDLDQTEKTFIRSYIRELVEQRAREALGDDAPANQDVTARWINHFHEVFSEIDHQIQSHFTESVAEGEDPKTFVLAKIKLRCFELLDGFDDESRAALLATVDGLMYADGVVHPNEQRFRDELFALLSAAPVELDDVELETLEQGAVVIDPATRKKAREVDHPFFKAFEWDYASDPATFAEQAKVDLDLMRRFEEKLAEQRARGAGRLDAALDFTGFAGQAPFLDGHVYVAAPDPGQDYEILVVGDLHGCYSCLKAALMQADFFAKLQAYRDDPAHNPRIMLVFLGDYIDRGRFSYNGVLRTVMQLFLAAPDSVFVLRGNHEYYVELNGRVLAPVRPSEAMSSLAAIAPNEVFAAYMRLFEALPNMLVFDRILFVHAGIPRDDTTAAKWRTISSLNDPELRFQMLWSDPSEVDAIPPELQAATARFPFGKRQFRSFMQKLGCTTLIRGHERILEGFRVVYDDPDCRLLTLFSAGGRTNDDLPPTSNYRDVTPMALTIHHKAGISQLTPFVIEYERYNDPKYNAFFRDQLPPLVLPA</sequence>
<name>A0A2L0F840_SORCE</name>
<reference evidence="2 3" key="1">
    <citation type="submission" date="2015-09" db="EMBL/GenBank/DDBJ databases">
        <title>Sorangium comparison.</title>
        <authorList>
            <person name="Zaburannyi N."/>
            <person name="Bunk B."/>
            <person name="Overmann J."/>
            <person name="Mueller R."/>
        </authorList>
    </citation>
    <scope>NUCLEOTIDE SEQUENCE [LARGE SCALE GENOMIC DNA]</scope>
    <source>
        <strain evidence="2 3">So ce26</strain>
    </source>
</reference>
<dbReference type="PROSITE" id="PS00125">
    <property type="entry name" value="SER_THR_PHOSPHATASE"/>
    <property type="match status" value="1"/>
</dbReference>
<evidence type="ECO:0000313" key="3">
    <source>
        <dbReference type="Proteomes" id="UP000238348"/>
    </source>
</evidence>
<dbReference type="SUPFAM" id="SSF158682">
    <property type="entry name" value="TerB-like"/>
    <property type="match status" value="1"/>
</dbReference>
<dbReference type="PRINTS" id="PR00114">
    <property type="entry name" value="STPHPHTASE"/>
</dbReference>
<dbReference type="SUPFAM" id="SSF56300">
    <property type="entry name" value="Metallo-dependent phosphatases"/>
    <property type="match status" value="1"/>
</dbReference>
<dbReference type="AlphaFoldDB" id="A0A2L0F840"/>
<dbReference type="CDD" id="cd00144">
    <property type="entry name" value="MPP_PPP_family"/>
    <property type="match status" value="1"/>
</dbReference>
<dbReference type="PANTHER" id="PTHR11668">
    <property type="entry name" value="SERINE/THREONINE PROTEIN PHOSPHATASE"/>
    <property type="match status" value="1"/>
</dbReference>
<dbReference type="EMBL" id="CP012673">
    <property type="protein sequence ID" value="AUX47703.1"/>
    <property type="molecule type" value="Genomic_DNA"/>
</dbReference>
<accession>A0A2L0F840</accession>
<dbReference type="Pfam" id="PF00149">
    <property type="entry name" value="Metallophos"/>
    <property type="match status" value="1"/>
</dbReference>
<dbReference type="GO" id="GO:0004722">
    <property type="term" value="F:protein serine/threonine phosphatase activity"/>
    <property type="evidence" value="ECO:0007669"/>
    <property type="project" value="UniProtKB-EC"/>
</dbReference>
<dbReference type="InterPro" id="IPR029052">
    <property type="entry name" value="Metallo-depent_PP-like"/>
</dbReference>
<gene>
    <name evidence="2" type="ORF">SOCE26_092270</name>
</gene>
<evidence type="ECO:0000259" key="1">
    <source>
        <dbReference type="PROSITE" id="PS00125"/>
    </source>
</evidence>
<dbReference type="InterPro" id="IPR050341">
    <property type="entry name" value="PP1_catalytic_subunit"/>
</dbReference>
<dbReference type="Proteomes" id="UP000238348">
    <property type="component" value="Chromosome"/>
</dbReference>
<dbReference type="RefSeq" id="WP_104985676.1">
    <property type="nucleotide sequence ID" value="NZ_CP012673.1"/>
</dbReference>
<dbReference type="InterPro" id="IPR006186">
    <property type="entry name" value="Ser/Thr-sp_prot-phosphatase"/>
</dbReference>